<name>A0AAW9F2U7_AERCA</name>
<dbReference type="PIRSF" id="PIRSF004525">
    <property type="entry name" value="Pilin_peptidase-dep_B_prd"/>
    <property type="match status" value="1"/>
</dbReference>
<dbReference type="InterPro" id="IPR016419">
    <property type="entry name" value="Prepilin_Pept-dep_B_prd"/>
</dbReference>
<evidence type="ECO:0000313" key="1">
    <source>
        <dbReference type="EMBL" id="MDX7720825.1"/>
    </source>
</evidence>
<dbReference type="RefSeq" id="WP_103859331.1">
    <property type="nucleotide sequence ID" value="NZ_JAWZVU010000059.1"/>
</dbReference>
<reference evidence="1" key="1">
    <citation type="submission" date="2023-11" db="EMBL/GenBank/DDBJ databases">
        <title>WGS of Aeromonas in Northern Israel.</title>
        <authorList>
            <person name="Hershko Y."/>
        </authorList>
    </citation>
    <scope>NUCLEOTIDE SEQUENCE</scope>
    <source>
        <strain evidence="1">77416</strain>
    </source>
</reference>
<gene>
    <name evidence="1" type="ORF">SJS77_10070</name>
</gene>
<organism evidence="1 2">
    <name type="scientific">Aeromonas caviae</name>
    <name type="common">Aeromonas punctata</name>
    <dbReference type="NCBI Taxonomy" id="648"/>
    <lineage>
        <taxon>Bacteria</taxon>
        <taxon>Pseudomonadati</taxon>
        <taxon>Pseudomonadota</taxon>
        <taxon>Gammaproteobacteria</taxon>
        <taxon>Aeromonadales</taxon>
        <taxon>Aeromonadaceae</taxon>
        <taxon>Aeromonas</taxon>
    </lineage>
</organism>
<proteinExistence type="predicted"/>
<accession>A0AAW9F2U7</accession>
<dbReference type="Proteomes" id="UP001277183">
    <property type="component" value="Unassembled WGS sequence"/>
</dbReference>
<comment type="caution">
    <text evidence="1">The sequence shown here is derived from an EMBL/GenBank/DDBJ whole genome shotgun (WGS) entry which is preliminary data.</text>
</comment>
<dbReference type="EMBL" id="JAWZVU010000059">
    <property type="protein sequence ID" value="MDX7720825.1"/>
    <property type="molecule type" value="Genomic_DNA"/>
</dbReference>
<dbReference type="InterPro" id="IPR012902">
    <property type="entry name" value="N_methyl_site"/>
</dbReference>
<dbReference type="AlphaFoldDB" id="A0AAW9F2U7"/>
<dbReference type="InterPro" id="IPR045584">
    <property type="entry name" value="Pilin-like"/>
</dbReference>
<dbReference type="NCBIfam" id="TIGR02532">
    <property type="entry name" value="IV_pilin_GFxxxE"/>
    <property type="match status" value="1"/>
</dbReference>
<evidence type="ECO:0000313" key="2">
    <source>
        <dbReference type="Proteomes" id="UP001277183"/>
    </source>
</evidence>
<dbReference type="SUPFAM" id="SSF54523">
    <property type="entry name" value="Pili subunits"/>
    <property type="match status" value="1"/>
</dbReference>
<sequence>MRLSKSKGFNLVELMVAMVAGLLLVAAASALFASILKANKTAMQVSRLNQELQSITDMMARDIQRAGYDASAATNTLLYNPTSGSSTTLFPFAFKSADDLESNCIRVRYDDNENGALDNTSAAGETRRYKYNSAEKVIRLAKGDEGEADCADVPEKGEKISTDDTIAISALSFSMISGSVSTGVRTIRLNISGNDIKSPALGLTLQRDIRLRNDGFLP</sequence>
<protein>
    <submittedName>
        <fullName evidence="1">Prepilin-type N-terminal cleavage/methylation domain-containing protein</fullName>
    </submittedName>
</protein>